<feature type="region of interest" description="Disordered" evidence="1">
    <location>
        <begin position="50"/>
        <end position="101"/>
    </location>
</feature>
<gene>
    <name evidence="2" type="ORF">DJ021_13770</name>
</gene>
<name>A0A328B1M7_9CAUL</name>
<evidence type="ECO:0000256" key="1">
    <source>
        <dbReference type="SAM" id="MobiDB-lite"/>
    </source>
</evidence>
<feature type="compositionally biased region" description="Low complexity" evidence="1">
    <location>
        <begin position="91"/>
        <end position="101"/>
    </location>
</feature>
<comment type="caution">
    <text evidence="2">The sequence shown here is derived from an EMBL/GenBank/DDBJ whole genome shotgun (WGS) entry which is preliminary data.</text>
</comment>
<accession>A0A328B1M7</accession>
<sequence length="101" mass="11472">MRPIQQLCVYLVISLEFSAAEAGFILDEDEDCIAMEVISALFSLEHILPFSKPRRPPERDYYAPVARRPAPALEHRRLRRQRTFAPPPSSPRASQRAGPSL</sequence>
<protein>
    <submittedName>
        <fullName evidence="2">Uncharacterized protein</fullName>
    </submittedName>
</protein>
<keyword evidence="3" id="KW-1185">Reference proteome</keyword>
<dbReference type="Proteomes" id="UP000249842">
    <property type="component" value="Unassembled WGS sequence"/>
</dbReference>
<dbReference type="AlphaFoldDB" id="A0A328B1M7"/>
<dbReference type="EMBL" id="QFYP01000001">
    <property type="protein sequence ID" value="RAK60799.1"/>
    <property type="molecule type" value="Genomic_DNA"/>
</dbReference>
<organism evidence="2 3">
    <name type="scientific">Phenylobacterium hankyongense</name>
    <dbReference type="NCBI Taxonomy" id="1813876"/>
    <lineage>
        <taxon>Bacteria</taxon>
        <taxon>Pseudomonadati</taxon>
        <taxon>Pseudomonadota</taxon>
        <taxon>Alphaproteobacteria</taxon>
        <taxon>Caulobacterales</taxon>
        <taxon>Caulobacteraceae</taxon>
        <taxon>Phenylobacterium</taxon>
    </lineage>
</organism>
<evidence type="ECO:0000313" key="2">
    <source>
        <dbReference type="EMBL" id="RAK60799.1"/>
    </source>
</evidence>
<reference evidence="3" key="1">
    <citation type="submission" date="2018-05" db="EMBL/GenBank/DDBJ databases">
        <authorList>
            <person name="Li X."/>
        </authorList>
    </citation>
    <scope>NUCLEOTIDE SEQUENCE [LARGE SCALE GENOMIC DNA]</scope>
    <source>
        <strain evidence="3">HKS-05</strain>
    </source>
</reference>
<proteinExistence type="predicted"/>
<evidence type="ECO:0000313" key="3">
    <source>
        <dbReference type="Proteomes" id="UP000249842"/>
    </source>
</evidence>
<feature type="compositionally biased region" description="Low complexity" evidence="1">
    <location>
        <begin position="63"/>
        <end position="72"/>
    </location>
</feature>